<feature type="domain" description="Aminoacyl-tRNA synthetase class I anticodon-binding" evidence="10">
    <location>
        <begin position="383"/>
        <end position="456"/>
    </location>
</feature>
<dbReference type="InterPro" id="IPR014729">
    <property type="entry name" value="Rossmann-like_a/b/a_fold"/>
</dbReference>
<feature type="short sequence motif" description="'HIGH' region" evidence="8">
    <location>
        <begin position="18"/>
        <end position="28"/>
    </location>
</feature>
<dbReference type="RefSeq" id="WP_266347683.1">
    <property type="nucleotide sequence ID" value="NZ_JAPKNG010000001.1"/>
</dbReference>
<dbReference type="PROSITE" id="PS00178">
    <property type="entry name" value="AA_TRNA_LIGASE_I"/>
    <property type="match status" value="1"/>
</dbReference>
<keyword evidence="5 8" id="KW-0067">ATP-binding</keyword>
<dbReference type="InterPro" id="IPR008925">
    <property type="entry name" value="aa_tRNA-synth_I_cd-bd_sf"/>
</dbReference>
<evidence type="ECO:0000259" key="10">
    <source>
        <dbReference type="Pfam" id="PF19269"/>
    </source>
</evidence>
<dbReference type="NCBIfam" id="TIGR00464">
    <property type="entry name" value="gltX_bact"/>
    <property type="match status" value="1"/>
</dbReference>
<keyword evidence="3 8" id="KW-0436">Ligase</keyword>
<evidence type="ECO:0000256" key="3">
    <source>
        <dbReference type="ARBA" id="ARBA00022598"/>
    </source>
</evidence>
<accession>A0ABU0H5K9</accession>
<keyword evidence="2 8" id="KW-0963">Cytoplasm</keyword>
<dbReference type="EC" id="6.1.1.17" evidence="8"/>
<comment type="subcellular location">
    <subcellularLocation>
        <location evidence="8">Cytoplasm</location>
    </subcellularLocation>
</comment>
<comment type="caution">
    <text evidence="8">Lacks conserved residue(s) required for the propagation of feature annotation.</text>
</comment>
<name>A0ABU0H5K9_9HYPH</name>
<dbReference type="InterPro" id="IPR049940">
    <property type="entry name" value="GluQ/Sye"/>
</dbReference>
<feature type="domain" description="Glutamyl/glutaminyl-tRNA synthetase class Ib catalytic" evidence="9">
    <location>
        <begin position="12"/>
        <end position="318"/>
    </location>
</feature>
<dbReference type="Pfam" id="PF00749">
    <property type="entry name" value="tRNA-synt_1c"/>
    <property type="match status" value="1"/>
</dbReference>
<comment type="caution">
    <text evidence="11">The sequence shown here is derived from an EMBL/GenBank/DDBJ whole genome shotgun (WGS) entry which is preliminary data.</text>
</comment>
<evidence type="ECO:0000256" key="5">
    <source>
        <dbReference type="ARBA" id="ARBA00022840"/>
    </source>
</evidence>
<keyword evidence="12" id="KW-1185">Reference proteome</keyword>
<dbReference type="Proteomes" id="UP001241603">
    <property type="component" value="Unassembled WGS sequence"/>
</dbReference>
<dbReference type="InterPro" id="IPR004527">
    <property type="entry name" value="Glu-tRNA-ligase_bac/mito"/>
</dbReference>
<dbReference type="Pfam" id="PF19269">
    <property type="entry name" value="Anticodon_2"/>
    <property type="match status" value="1"/>
</dbReference>
<dbReference type="InterPro" id="IPR045462">
    <property type="entry name" value="aa-tRNA-synth_I_cd-bd"/>
</dbReference>
<evidence type="ECO:0000256" key="1">
    <source>
        <dbReference type="ARBA" id="ARBA00007894"/>
    </source>
</evidence>
<keyword evidence="7 8" id="KW-0030">Aminoacyl-tRNA synthetase</keyword>
<dbReference type="InterPro" id="IPR020751">
    <property type="entry name" value="aa-tRNA-synth_I_codon-bd_sub2"/>
</dbReference>
<dbReference type="Gene3D" id="3.40.50.620">
    <property type="entry name" value="HUPs"/>
    <property type="match status" value="1"/>
</dbReference>
<dbReference type="PRINTS" id="PR00987">
    <property type="entry name" value="TRNASYNTHGLU"/>
</dbReference>
<keyword evidence="6 8" id="KW-0648">Protein biosynthesis</keyword>
<gene>
    <name evidence="8" type="primary">gltX</name>
    <name evidence="11" type="ORF">QO014_001169</name>
</gene>
<evidence type="ECO:0000313" key="12">
    <source>
        <dbReference type="Proteomes" id="UP001241603"/>
    </source>
</evidence>
<dbReference type="EMBL" id="JAUSVO010000001">
    <property type="protein sequence ID" value="MDQ0436799.1"/>
    <property type="molecule type" value="Genomic_DNA"/>
</dbReference>
<evidence type="ECO:0000259" key="9">
    <source>
        <dbReference type="Pfam" id="PF00749"/>
    </source>
</evidence>
<comment type="catalytic activity">
    <reaction evidence="8">
        <text>tRNA(Glu) + L-glutamate + ATP = L-glutamyl-tRNA(Glu) + AMP + diphosphate</text>
        <dbReference type="Rhea" id="RHEA:23540"/>
        <dbReference type="Rhea" id="RHEA-COMP:9663"/>
        <dbReference type="Rhea" id="RHEA-COMP:9680"/>
        <dbReference type="ChEBI" id="CHEBI:29985"/>
        <dbReference type="ChEBI" id="CHEBI:30616"/>
        <dbReference type="ChEBI" id="CHEBI:33019"/>
        <dbReference type="ChEBI" id="CHEBI:78442"/>
        <dbReference type="ChEBI" id="CHEBI:78520"/>
        <dbReference type="ChEBI" id="CHEBI:456215"/>
        <dbReference type="EC" id="6.1.1.17"/>
    </reaction>
</comment>
<dbReference type="SUPFAM" id="SSF52374">
    <property type="entry name" value="Nucleotidylyl transferase"/>
    <property type="match status" value="1"/>
</dbReference>
<feature type="short sequence motif" description="'KMSKS' region" evidence="8">
    <location>
        <begin position="251"/>
        <end position="255"/>
    </location>
</feature>
<dbReference type="InterPro" id="IPR001412">
    <property type="entry name" value="aa-tRNA-synth_I_CS"/>
</dbReference>
<evidence type="ECO:0000256" key="6">
    <source>
        <dbReference type="ARBA" id="ARBA00022917"/>
    </source>
</evidence>
<protein>
    <recommendedName>
        <fullName evidence="8">Glutamate--tRNA ligase</fullName>
        <ecNumber evidence="8">6.1.1.17</ecNumber>
    </recommendedName>
    <alternativeName>
        <fullName evidence="8">Glutamyl-tRNA synthetase</fullName>
        <shortName evidence="8">GluRS</shortName>
    </alternativeName>
</protein>
<evidence type="ECO:0000256" key="2">
    <source>
        <dbReference type="ARBA" id="ARBA00022490"/>
    </source>
</evidence>
<dbReference type="Gene3D" id="1.10.10.350">
    <property type="match status" value="1"/>
</dbReference>
<comment type="subunit">
    <text evidence="8">Monomer.</text>
</comment>
<dbReference type="GO" id="GO:0004818">
    <property type="term" value="F:glutamate-tRNA ligase activity"/>
    <property type="evidence" value="ECO:0007669"/>
    <property type="project" value="UniProtKB-EC"/>
</dbReference>
<dbReference type="InterPro" id="IPR020058">
    <property type="entry name" value="Glu/Gln-tRNA-synth_Ib_cat-dom"/>
</dbReference>
<keyword evidence="4 8" id="KW-0547">Nucleotide-binding</keyword>
<dbReference type="PANTHER" id="PTHR43311">
    <property type="entry name" value="GLUTAMATE--TRNA LIGASE"/>
    <property type="match status" value="1"/>
</dbReference>
<feature type="binding site" evidence="8">
    <location>
        <position position="254"/>
    </location>
    <ligand>
        <name>ATP</name>
        <dbReference type="ChEBI" id="CHEBI:30616"/>
    </ligand>
</feature>
<dbReference type="PANTHER" id="PTHR43311:SF2">
    <property type="entry name" value="GLUTAMATE--TRNA LIGASE, MITOCHONDRIAL-RELATED"/>
    <property type="match status" value="1"/>
</dbReference>
<comment type="function">
    <text evidence="8">Catalyzes the attachment of glutamate to tRNA(Glu) in a two-step reaction: glutamate is first activated by ATP to form Glu-AMP and then transferred to the acceptor end of tRNA(Glu).</text>
</comment>
<organism evidence="11 12">
    <name type="scientific">Kaistia dalseonensis</name>
    <dbReference type="NCBI Taxonomy" id="410840"/>
    <lineage>
        <taxon>Bacteria</taxon>
        <taxon>Pseudomonadati</taxon>
        <taxon>Pseudomonadota</taxon>
        <taxon>Alphaproteobacteria</taxon>
        <taxon>Hyphomicrobiales</taxon>
        <taxon>Kaistiaceae</taxon>
        <taxon>Kaistia</taxon>
    </lineage>
</organism>
<evidence type="ECO:0000313" key="11">
    <source>
        <dbReference type="EMBL" id="MDQ0436799.1"/>
    </source>
</evidence>
<dbReference type="HAMAP" id="MF_00022">
    <property type="entry name" value="Glu_tRNA_synth_type1"/>
    <property type="match status" value="1"/>
</dbReference>
<sequence length="466" mass="50569">MSHSAATPHSSVTVRFAPSPTGYLHIGNARPALFNWLFALRHGGSFILRLDDTDRERSREDYADAILRDIDWLGIKPHRFERQSLRTAAYDAAVLRLKQAGRLYACYETADELDRRRKRQMARGLPPIYDRAGLRLSDAEKAALEAEGRKPHWRFKLDETAGHVTWDDLVRGHESVDIGSLSDPVLVREDGSYLYTLPSVVDDVDMGVTHVIRGDDHVTNTGVQIQIFQALSDFVPVFGHHNTLTTASGEGLSKRTGALSLGSLAEAGYEPMAVASLAVLIGTSAPVEAVPDLVTLAETVDLSMVSKSPARFDPADLDGLNAKLLHATGFAAVADRLGAMGVGGGEAFWNIARANIVKLADARGWWQVVTGPLVEMAPADAGDAPLLAAAIELLPEEPFDGETWKRWTDAIKAATGRKGRALFMPLRLALTGLDHGPELAALLPLIGRRNTMDRLGERLRSAAAAE</sequence>
<proteinExistence type="inferred from homology"/>
<evidence type="ECO:0000256" key="4">
    <source>
        <dbReference type="ARBA" id="ARBA00022741"/>
    </source>
</evidence>
<dbReference type="SUPFAM" id="SSF48163">
    <property type="entry name" value="An anticodon-binding domain of class I aminoacyl-tRNA synthetases"/>
    <property type="match status" value="1"/>
</dbReference>
<evidence type="ECO:0000256" key="7">
    <source>
        <dbReference type="ARBA" id="ARBA00023146"/>
    </source>
</evidence>
<reference evidence="11 12" key="1">
    <citation type="submission" date="2023-07" db="EMBL/GenBank/DDBJ databases">
        <title>Genomic Encyclopedia of Type Strains, Phase IV (KMG-IV): sequencing the most valuable type-strain genomes for metagenomic binning, comparative biology and taxonomic classification.</title>
        <authorList>
            <person name="Goeker M."/>
        </authorList>
    </citation>
    <scope>NUCLEOTIDE SEQUENCE [LARGE SCALE GENOMIC DNA]</scope>
    <source>
        <strain evidence="11 12">B6-8</strain>
    </source>
</reference>
<comment type="similarity">
    <text evidence="1 8">Belongs to the class-I aminoacyl-tRNA synthetase family. Glutamate--tRNA ligase type 1 subfamily.</text>
</comment>
<dbReference type="InterPro" id="IPR000924">
    <property type="entry name" value="Glu/Gln-tRNA-synth"/>
</dbReference>
<evidence type="ECO:0000256" key="8">
    <source>
        <dbReference type="HAMAP-Rule" id="MF_00022"/>
    </source>
</evidence>